<dbReference type="SUPFAM" id="SSF55785">
    <property type="entry name" value="PYP-like sensor domain (PAS domain)"/>
    <property type="match status" value="2"/>
</dbReference>
<keyword evidence="3" id="KW-0175">Coiled coil</keyword>
<dbReference type="InterPro" id="IPR011006">
    <property type="entry name" value="CheY-like_superfamily"/>
</dbReference>
<evidence type="ECO:0000256" key="2">
    <source>
        <dbReference type="PROSITE-ProRule" id="PRU00169"/>
    </source>
</evidence>
<dbReference type="PROSITE" id="PS50113">
    <property type="entry name" value="PAC"/>
    <property type="match status" value="1"/>
</dbReference>
<dbReference type="InterPro" id="IPR001789">
    <property type="entry name" value="Sig_transdc_resp-reg_receiver"/>
</dbReference>
<dbReference type="Gene3D" id="3.30.450.20">
    <property type="entry name" value="PAS domain"/>
    <property type="match status" value="2"/>
</dbReference>
<dbReference type="InterPro" id="IPR000700">
    <property type="entry name" value="PAS-assoc_C"/>
</dbReference>
<dbReference type="SMART" id="SM00448">
    <property type="entry name" value="REC"/>
    <property type="match status" value="1"/>
</dbReference>
<dbReference type="Proteomes" id="UP000438699">
    <property type="component" value="Unassembled WGS sequence"/>
</dbReference>
<dbReference type="CDD" id="cd00130">
    <property type="entry name" value="PAS"/>
    <property type="match status" value="2"/>
</dbReference>
<dbReference type="PROSITE" id="PS50110">
    <property type="entry name" value="RESPONSE_REGULATORY"/>
    <property type="match status" value="1"/>
</dbReference>
<feature type="domain" description="PAC" evidence="7">
    <location>
        <begin position="207"/>
        <end position="257"/>
    </location>
</feature>
<feature type="modified residue" description="4-aspartylphosphate" evidence="2">
    <location>
        <position position="55"/>
    </location>
</feature>
<dbReference type="RefSeq" id="WP_151150451.1">
    <property type="nucleotide sequence ID" value="NZ_WAIE01000002.1"/>
</dbReference>
<feature type="domain" description="Response regulatory" evidence="5">
    <location>
        <begin position="6"/>
        <end position="123"/>
    </location>
</feature>
<dbReference type="GO" id="GO:0000160">
    <property type="term" value="P:phosphorelay signal transduction system"/>
    <property type="evidence" value="ECO:0007669"/>
    <property type="project" value="InterPro"/>
</dbReference>
<evidence type="ECO:0000256" key="3">
    <source>
        <dbReference type="SAM" id="Coils"/>
    </source>
</evidence>
<dbReference type="Pfam" id="PF00072">
    <property type="entry name" value="Response_reg"/>
    <property type="match status" value="1"/>
</dbReference>
<dbReference type="InterPro" id="IPR000014">
    <property type="entry name" value="PAS"/>
</dbReference>
<reference evidence="8 9" key="1">
    <citation type="journal article" date="2017" name="Int. J. Syst. Evol. Microbiol.">
        <title>Desulfovibrio senegalensis sp. nov., a mesophilic sulfate reducer isolated from marine sediment.</title>
        <authorList>
            <person name="Thioye A."/>
            <person name="Gam Z.B.A."/>
            <person name="Mbengue M."/>
            <person name="Cayol J.L."/>
            <person name="Joseph-Bartoli M."/>
            <person name="Toure-Kane C."/>
            <person name="Labat M."/>
        </authorList>
    </citation>
    <scope>NUCLEOTIDE SEQUENCE [LARGE SCALE GENOMIC DNA]</scope>
    <source>
        <strain evidence="8 9">DSM 101509</strain>
    </source>
</reference>
<dbReference type="Gene3D" id="3.40.50.2300">
    <property type="match status" value="1"/>
</dbReference>
<evidence type="ECO:0000256" key="1">
    <source>
        <dbReference type="ARBA" id="ARBA00022553"/>
    </source>
</evidence>
<evidence type="ECO:0000259" key="7">
    <source>
        <dbReference type="PROSITE" id="PS50113"/>
    </source>
</evidence>
<evidence type="ECO:0000313" key="8">
    <source>
        <dbReference type="EMBL" id="KAB1442230.1"/>
    </source>
</evidence>
<dbReference type="SMART" id="SM00086">
    <property type="entry name" value="PAC"/>
    <property type="match status" value="1"/>
</dbReference>
<dbReference type="SUPFAM" id="SSF52172">
    <property type="entry name" value="CheY-like"/>
    <property type="match status" value="1"/>
</dbReference>
<organism evidence="8 9">
    <name type="scientific">Pseudodesulfovibrio senegalensis</name>
    <dbReference type="NCBI Taxonomy" id="1721087"/>
    <lineage>
        <taxon>Bacteria</taxon>
        <taxon>Pseudomonadati</taxon>
        <taxon>Thermodesulfobacteriota</taxon>
        <taxon>Desulfovibrionia</taxon>
        <taxon>Desulfovibrionales</taxon>
        <taxon>Desulfovibrionaceae</taxon>
    </lineage>
</organism>
<accession>A0A6N6N415</accession>
<dbReference type="PROSITE" id="PS50112">
    <property type="entry name" value="PAS"/>
    <property type="match status" value="1"/>
</dbReference>
<dbReference type="InterPro" id="IPR035965">
    <property type="entry name" value="PAS-like_dom_sf"/>
</dbReference>
<evidence type="ECO:0000313" key="9">
    <source>
        <dbReference type="Proteomes" id="UP000438699"/>
    </source>
</evidence>
<sequence length="407" mass="45301">MNTTPEILIVDDQKFTHVLLTKALRELQLETVSAVSGQQALDLVEQHDFCVVLMDLRMPGMDGLETARKIRKNKRTADLPIIFITAATGDGDLAMQAYRLGAVDFLYKPVSAPVLKSKVNTFVELYRRRRELQQRNEQYRDILESVAEGLITVDMDWRIVEANDSACALFGYGHSELKGKYVPEIMSDAGPSLEQSINEQLENNISFQVETQGKHRNGSLFWADFRGTILMHRGAPHILAVTQDITAKKENERELQALRAQVSQSQNPAAQAACPNDGPPPNEDTTGFPTALSTIGKGIMDALDDPACMKDTFGNFICCNQRFATLFNTTSQALAGKGSMSLHPQEMAAFIQRQDMKILNDHQPQQFTLPAYMPDGNRCNFRHSRTLIFAPSGKPAAIICLLQETEP</sequence>
<dbReference type="SMART" id="SM00091">
    <property type="entry name" value="PAS"/>
    <property type="match status" value="2"/>
</dbReference>
<dbReference type="InterPro" id="IPR001610">
    <property type="entry name" value="PAC"/>
</dbReference>
<protein>
    <submittedName>
        <fullName evidence="8">PAS domain S-box protein</fullName>
    </submittedName>
</protein>
<dbReference type="InterPro" id="IPR013656">
    <property type="entry name" value="PAS_4"/>
</dbReference>
<dbReference type="AlphaFoldDB" id="A0A6N6N415"/>
<dbReference type="PANTHER" id="PTHR44591:SF3">
    <property type="entry name" value="RESPONSE REGULATORY DOMAIN-CONTAINING PROTEIN"/>
    <property type="match status" value="1"/>
</dbReference>
<dbReference type="Pfam" id="PF13426">
    <property type="entry name" value="PAS_9"/>
    <property type="match status" value="1"/>
</dbReference>
<keyword evidence="1 2" id="KW-0597">Phosphoprotein</keyword>
<gene>
    <name evidence="8" type="ORF">F8A88_07170</name>
</gene>
<dbReference type="EMBL" id="WAIE01000002">
    <property type="protein sequence ID" value="KAB1442230.1"/>
    <property type="molecule type" value="Genomic_DNA"/>
</dbReference>
<name>A0A6N6N415_9BACT</name>
<feature type="coiled-coil region" evidence="3">
    <location>
        <begin position="122"/>
        <end position="149"/>
    </location>
</feature>
<dbReference type="PANTHER" id="PTHR44591">
    <property type="entry name" value="STRESS RESPONSE REGULATOR PROTEIN 1"/>
    <property type="match status" value="1"/>
</dbReference>
<dbReference type="Pfam" id="PF08448">
    <property type="entry name" value="PAS_4"/>
    <property type="match status" value="1"/>
</dbReference>
<evidence type="ECO:0000259" key="6">
    <source>
        <dbReference type="PROSITE" id="PS50112"/>
    </source>
</evidence>
<keyword evidence="9" id="KW-1185">Reference proteome</keyword>
<dbReference type="OrthoDB" id="9769169at2"/>
<feature type="domain" description="PAS" evidence="6">
    <location>
        <begin position="135"/>
        <end position="208"/>
    </location>
</feature>
<dbReference type="NCBIfam" id="TIGR00229">
    <property type="entry name" value="sensory_box"/>
    <property type="match status" value="1"/>
</dbReference>
<dbReference type="CDD" id="cd17546">
    <property type="entry name" value="REC_hyHK_CKI1_RcsC-like"/>
    <property type="match status" value="1"/>
</dbReference>
<dbReference type="InterPro" id="IPR050595">
    <property type="entry name" value="Bact_response_regulator"/>
</dbReference>
<evidence type="ECO:0000259" key="5">
    <source>
        <dbReference type="PROSITE" id="PS50110"/>
    </source>
</evidence>
<feature type="region of interest" description="Disordered" evidence="4">
    <location>
        <begin position="261"/>
        <end position="289"/>
    </location>
</feature>
<comment type="caution">
    <text evidence="8">The sequence shown here is derived from an EMBL/GenBank/DDBJ whole genome shotgun (WGS) entry which is preliminary data.</text>
</comment>
<proteinExistence type="predicted"/>
<evidence type="ECO:0000256" key="4">
    <source>
        <dbReference type="SAM" id="MobiDB-lite"/>
    </source>
</evidence>